<dbReference type="Pfam" id="PF00075">
    <property type="entry name" value="RNase_H"/>
    <property type="match status" value="1"/>
</dbReference>
<feature type="domain" description="RNase H type-1" evidence="9">
    <location>
        <begin position="106"/>
        <end position="267"/>
    </location>
</feature>
<dbReference type="SUPFAM" id="SSF53098">
    <property type="entry name" value="Ribonuclease H-like"/>
    <property type="match status" value="1"/>
</dbReference>
<organism evidence="10 11">
    <name type="scientific">Aspergillus carbonarius (strain ITEM 5010)</name>
    <dbReference type="NCBI Taxonomy" id="602072"/>
    <lineage>
        <taxon>Eukaryota</taxon>
        <taxon>Fungi</taxon>
        <taxon>Dikarya</taxon>
        <taxon>Ascomycota</taxon>
        <taxon>Pezizomycotina</taxon>
        <taxon>Eurotiomycetes</taxon>
        <taxon>Eurotiomycetidae</taxon>
        <taxon>Eurotiales</taxon>
        <taxon>Aspergillaceae</taxon>
        <taxon>Aspergillus</taxon>
        <taxon>Aspergillus subgen. Circumdati</taxon>
    </lineage>
</organism>
<accession>A0A1R3RDK8</accession>
<evidence type="ECO:0000256" key="8">
    <source>
        <dbReference type="SAM" id="MobiDB-lite"/>
    </source>
</evidence>
<dbReference type="CDD" id="cd13934">
    <property type="entry name" value="RNase_H_Dikarya_like"/>
    <property type="match status" value="1"/>
</dbReference>
<dbReference type="EMBL" id="KV907507">
    <property type="protein sequence ID" value="OOF92537.1"/>
    <property type="molecule type" value="Genomic_DNA"/>
</dbReference>
<dbReference type="OMA" id="NGWKTCK"/>
<evidence type="ECO:0000313" key="11">
    <source>
        <dbReference type="Proteomes" id="UP000188318"/>
    </source>
</evidence>
<dbReference type="PANTHER" id="PTHR10642">
    <property type="entry name" value="RIBONUCLEASE H1"/>
    <property type="match status" value="1"/>
</dbReference>
<dbReference type="InterPro" id="IPR002156">
    <property type="entry name" value="RNaseH_domain"/>
</dbReference>
<keyword evidence="6" id="KW-0255">Endonuclease</keyword>
<dbReference type="AlphaFoldDB" id="A0A1R3RDK8"/>
<feature type="compositionally biased region" description="Polar residues" evidence="8">
    <location>
        <begin position="30"/>
        <end position="60"/>
    </location>
</feature>
<evidence type="ECO:0000256" key="2">
    <source>
        <dbReference type="ARBA" id="ARBA00005300"/>
    </source>
</evidence>
<gene>
    <name evidence="10" type="ORF">ASPCADRAFT_8812</name>
</gene>
<proteinExistence type="inferred from homology"/>
<evidence type="ECO:0000259" key="9">
    <source>
        <dbReference type="PROSITE" id="PS50879"/>
    </source>
</evidence>
<evidence type="ECO:0000313" key="10">
    <source>
        <dbReference type="EMBL" id="OOF92537.1"/>
    </source>
</evidence>
<keyword evidence="5" id="KW-0479">Metal-binding</keyword>
<dbReference type="GO" id="GO:0046872">
    <property type="term" value="F:metal ion binding"/>
    <property type="evidence" value="ECO:0007669"/>
    <property type="project" value="UniProtKB-KW"/>
</dbReference>
<dbReference type="VEuPathDB" id="FungiDB:ASPCADRAFT_8812"/>
<keyword evidence="11" id="KW-1185">Reference proteome</keyword>
<dbReference type="GO" id="GO:0043137">
    <property type="term" value="P:DNA replication, removal of RNA primer"/>
    <property type="evidence" value="ECO:0007669"/>
    <property type="project" value="TreeGrafter"/>
</dbReference>
<dbReference type="STRING" id="602072.A0A1R3RDK8"/>
<dbReference type="InterPro" id="IPR012337">
    <property type="entry name" value="RNaseH-like_sf"/>
</dbReference>
<evidence type="ECO:0000256" key="1">
    <source>
        <dbReference type="ARBA" id="ARBA00000077"/>
    </source>
</evidence>
<feature type="compositionally biased region" description="Basic and acidic residues" evidence="8">
    <location>
        <begin position="17"/>
        <end position="27"/>
    </location>
</feature>
<dbReference type="InterPro" id="IPR050092">
    <property type="entry name" value="RNase_H"/>
</dbReference>
<evidence type="ECO:0000256" key="3">
    <source>
        <dbReference type="ARBA" id="ARBA00012180"/>
    </source>
</evidence>
<evidence type="ECO:0000256" key="6">
    <source>
        <dbReference type="ARBA" id="ARBA00022759"/>
    </source>
</evidence>
<feature type="region of interest" description="Disordered" evidence="8">
    <location>
        <begin position="1"/>
        <end position="61"/>
    </location>
</feature>
<evidence type="ECO:0000256" key="5">
    <source>
        <dbReference type="ARBA" id="ARBA00022723"/>
    </source>
</evidence>
<dbReference type="GO" id="GO:0003676">
    <property type="term" value="F:nucleic acid binding"/>
    <property type="evidence" value="ECO:0007669"/>
    <property type="project" value="InterPro"/>
</dbReference>
<keyword evidence="7" id="KW-0378">Hydrolase</keyword>
<evidence type="ECO:0000256" key="7">
    <source>
        <dbReference type="ARBA" id="ARBA00022801"/>
    </source>
</evidence>
<dbReference type="EC" id="3.1.26.4" evidence="3"/>
<comment type="similarity">
    <text evidence="2">Belongs to the RNase H family.</text>
</comment>
<comment type="catalytic activity">
    <reaction evidence="1">
        <text>Endonucleolytic cleavage to 5'-phosphomonoester.</text>
        <dbReference type="EC" id="3.1.26.4"/>
    </reaction>
</comment>
<keyword evidence="4" id="KW-0540">Nuclease</keyword>
<sequence>MARPYQRKKTPGTRRSPTKDSNPDRIHGNPPSTLSSRTADNSPTATSSTPYSLQVNQTPSRRFRPEEIYPEHFTLADIEAPNGDTVLLACPGSTEKCPHCGRHEAHTGSIVIAVDGACRGNGQHGAQASVGVYHGYGNEWNESFVLPSEATQTNQVAELVACHRALLDAQIKHACGEESGDEDEKINTVVIKSDSEYVVRGVTEWTEKWKTNGWLNVRGQPVANGEYFRNIGRIVEALEAKQVVVWFWLVPRELNEDADQLAKLALGQD</sequence>
<evidence type="ECO:0000256" key="4">
    <source>
        <dbReference type="ARBA" id="ARBA00022722"/>
    </source>
</evidence>
<name>A0A1R3RDK8_ASPC5</name>
<dbReference type="PANTHER" id="PTHR10642:SF26">
    <property type="entry name" value="RIBONUCLEASE H1"/>
    <property type="match status" value="1"/>
</dbReference>
<reference evidence="11" key="1">
    <citation type="journal article" date="2017" name="Genome Biol.">
        <title>Comparative genomics reveals high biological diversity and specific adaptations in the industrially and medically important fungal genus Aspergillus.</title>
        <authorList>
            <person name="de Vries R.P."/>
            <person name="Riley R."/>
            <person name="Wiebenga A."/>
            <person name="Aguilar-Osorio G."/>
            <person name="Amillis S."/>
            <person name="Uchima C.A."/>
            <person name="Anderluh G."/>
            <person name="Asadollahi M."/>
            <person name="Askin M."/>
            <person name="Barry K."/>
            <person name="Battaglia E."/>
            <person name="Bayram O."/>
            <person name="Benocci T."/>
            <person name="Braus-Stromeyer S.A."/>
            <person name="Caldana C."/>
            <person name="Canovas D."/>
            <person name="Cerqueira G.C."/>
            <person name="Chen F."/>
            <person name="Chen W."/>
            <person name="Choi C."/>
            <person name="Clum A."/>
            <person name="Dos Santos R.A."/>
            <person name="Damasio A.R."/>
            <person name="Diallinas G."/>
            <person name="Emri T."/>
            <person name="Fekete E."/>
            <person name="Flipphi M."/>
            <person name="Freyberg S."/>
            <person name="Gallo A."/>
            <person name="Gournas C."/>
            <person name="Habgood R."/>
            <person name="Hainaut M."/>
            <person name="Harispe M.L."/>
            <person name="Henrissat B."/>
            <person name="Hilden K.S."/>
            <person name="Hope R."/>
            <person name="Hossain A."/>
            <person name="Karabika E."/>
            <person name="Karaffa L."/>
            <person name="Karanyi Z."/>
            <person name="Krasevec N."/>
            <person name="Kuo A."/>
            <person name="Kusch H."/>
            <person name="LaButti K."/>
            <person name="Lagendijk E.L."/>
            <person name="Lapidus A."/>
            <person name="Levasseur A."/>
            <person name="Lindquist E."/>
            <person name="Lipzen A."/>
            <person name="Logrieco A.F."/>
            <person name="MacCabe A."/>
            <person name="Maekelae M.R."/>
            <person name="Malavazi I."/>
            <person name="Melin P."/>
            <person name="Meyer V."/>
            <person name="Mielnichuk N."/>
            <person name="Miskei M."/>
            <person name="Molnar A.P."/>
            <person name="Mule G."/>
            <person name="Ngan C.Y."/>
            <person name="Orejas M."/>
            <person name="Orosz E."/>
            <person name="Ouedraogo J.P."/>
            <person name="Overkamp K.M."/>
            <person name="Park H.-S."/>
            <person name="Perrone G."/>
            <person name="Piumi F."/>
            <person name="Punt P.J."/>
            <person name="Ram A.F."/>
            <person name="Ramon A."/>
            <person name="Rauscher S."/>
            <person name="Record E."/>
            <person name="Riano-Pachon D.M."/>
            <person name="Robert V."/>
            <person name="Roehrig J."/>
            <person name="Ruller R."/>
            <person name="Salamov A."/>
            <person name="Salih N.S."/>
            <person name="Samson R.A."/>
            <person name="Sandor E."/>
            <person name="Sanguinetti M."/>
            <person name="Schuetze T."/>
            <person name="Sepcic K."/>
            <person name="Shelest E."/>
            <person name="Sherlock G."/>
            <person name="Sophianopoulou V."/>
            <person name="Squina F.M."/>
            <person name="Sun H."/>
            <person name="Susca A."/>
            <person name="Todd R.B."/>
            <person name="Tsang A."/>
            <person name="Unkles S.E."/>
            <person name="van de Wiele N."/>
            <person name="van Rossen-Uffink D."/>
            <person name="Oliveira J.V."/>
            <person name="Vesth T.C."/>
            <person name="Visser J."/>
            <person name="Yu J.-H."/>
            <person name="Zhou M."/>
            <person name="Andersen M.R."/>
            <person name="Archer D.B."/>
            <person name="Baker S.E."/>
            <person name="Benoit I."/>
            <person name="Brakhage A.A."/>
            <person name="Braus G.H."/>
            <person name="Fischer R."/>
            <person name="Frisvad J.C."/>
            <person name="Goldman G.H."/>
            <person name="Houbraken J."/>
            <person name="Oakley B."/>
            <person name="Pocsi I."/>
            <person name="Scazzocchio C."/>
            <person name="Seiboth B."/>
            <person name="vanKuyk P.A."/>
            <person name="Wortman J."/>
            <person name="Dyer P.S."/>
            <person name="Grigoriev I.V."/>
        </authorList>
    </citation>
    <scope>NUCLEOTIDE SEQUENCE [LARGE SCALE GENOMIC DNA]</scope>
    <source>
        <strain evidence="11">ITEM 5010</strain>
    </source>
</reference>
<dbReference type="InterPro" id="IPR036397">
    <property type="entry name" value="RNaseH_sf"/>
</dbReference>
<dbReference type="Proteomes" id="UP000188318">
    <property type="component" value="Unassembled WGS sequence"/>
</dbReference>
<protein>
    <recommendedName>
        <fullName evidence="3">ribonuclease H</fullName>
        <ecNumber evidence="3">3.1.26.4</ecNumber>
    </recommendedName>
</protein>
<feature type="compositionally biased region" description="Basic residues" evidence="8">
    <location>
        <begin position="1"/>
        <end position="12"/>
    </location>
</feature>
<dbReference type="GO" id="GO:0004523">
    <property type="term" value="F:RNA-DNA hybrid ribonuclease activity"/>
    <property type="evidence" value="ECO:0007669"/>
    <property type="project" value="UniProtKB-EC"/>
</dbReference>
<dbReference type="OrthoDB" id="245563at2759"/>
<dbReference type="Gene3D" id="3.30.420.10">
    <property type="entry name" value="Ribonuclease H-like superfamily/Ribonuclease H"/>
    <property type="match status" value="1"/>
</dbReference>
<dbReference type="PROSITE" id="PS50879">
    <property type="entry name" value="RNASE_H_1"/>
    <property type="match status" value="1"/>
</dbReference>